<evidence type="ECO:0000256" key="1">
    <source>
        <dbReference type="ARBA" id="ARBA00004141"/>
    </source>
</evidence>
<gene>
    <name evidence="9" type="ORF">KPZU09_63770</name>
</gene>
<dbReference type="GO" id="GO:0016020">
    <property type="term" value="C:membrane"/>
    <property type="evidence" value="ECO:0007669"/>
    <property type="project" value="UniProtKB-SubCell"/>
</dbReference>
<accession>A0A919I677</accession>
<feature type="transmembrane region" description="Helical" evidence="7">
    <location>
        <begin position="233"/>
        <end position="255"/>
    </location>
</feature>
<feature type="transmembrane region" description="Helical" evidence="7">
    <location>
        <begin position="27"/>
        <end position="51"/>
    </location>
</feature>
<dbReference type="InterPro" id="IPR020846">
    <property type="entry name" value="MFS_dom"/>
</dbReference>
<feature type="transmembrane region" description="Helical" evidence="7">
    <location>
        <begin position="185"/>
        <end position="207"/>
    </location>
</feature>
<keyword evidence="5 7" id="KW-0472">Membrane</keyword>
<organism evidence="9 10">
    <name type="scientific">Klebsiella pneumoniae</name>
    <dbReference type="NCBI Taxonomy" id="573"/>
    <lineage>
        <taxon>Bacteria</taxon>
        <taxon>Pseudomonadati</taxon>
        <taxon>Pseudomonadota</taxon>
        <taxon>Gammaproteobacteria</taxon>
        <taxon>Enterobacterales</taxon>
        <taxon>Enterobacteriaceae</taxon>
        <taxon>Klebsiella/Raoultella group</taxon>
        <taxon>Klebsiella</taxon>
        <taxon>Klebsiella pneumoniae complex</taxon>
    </lineage>
</organism>
<evidence type="ECO:0000259" key="8">
    <source>
        <dbReference type="PROSITE" id="PS50850"/>
    </source>
</evidence>
<name>A0A919I677_KLEPN</name>
<dbReference type="InterPro" id="IPR011701">
    <property type="entry name" value="MFS"/>
</dbReference>
<evidence type="ECO:0000256" key="6">
    <source>
        <dbReference type="ARBA" id="ARBA00038514"/>
    </source>
</evidence>
<dbReference type="EMBL" id="BNFF01000001">
    <property type="protein sequence ID" value="GHK56641.1"/>
    <property type="molecule type" value="Genomic_DNA"/>
</dbReference>
<dbReference type="PANTHER" id="PTHR11662:SF399">
    <property type="entry name" value="FI19708P1-RELATED"/>
    <property type="match status" value="1"/>
</dbReference>
<feature type="domain" description="Major facilitator superfamily (MFS) profile" evidence="8">
    <location>
        <begin position="29"/>
        <end position="335"/>
    </location>
</feature>
<comment type="subcellular location">
    <subcellularLocation>
        <location evidence="1">Membrane</location>
        <topology evidence="1">Multi-pass membrane protein</topology>
    </subcellularLocation>
</comment>
<dbReference type="AlphaFoldDB" id="A0A919I677"/>
<evidence type="ECO:0000256" key="2">
    <source>
        <dbReference type="ARBA" id="ARBA00022475"/>
    </source>
</evidence>
<dbReference type="Proteomes" id="UP000655094">
    <property type="component" value="Unassembled WGS sequence"/>
</dbReference>
<comment type="similarity">
    <text evidence="6">Belongs to the major facilitator superfamily. Phthalate permease family.</text>
</comment>
<dbReference type="Gene3D" id="1.20.1250.20">
    <property type="entry name" value="MFS general substrate transporter like domains"/>
    <property type="match status" value="2"/>
</dbReference>
<comment type="caution">
    <text evidence="9">The sequence shown here is derived from an EMBL/GenBank/DDBJ whole genome shotgun (WGS) entry which is preliminary data.</text>
</comment>
<dbReference type="GO" id="GO:0022857">
    <property type="term" value="F:transmembrane transporter activity"/>
    <property type="evidence" value="ECO:0007669"/>
    <property type="project" value="InterPro"/>
</dbReference>
<feature type="transmembrane region" description="Helical" evidence="7">
    <location>
        <begin position="122"/>
        <end position="145"/>
    </location>
</feature>
<feature type="transmembrane region" description="Helical" evidence="7">
    <location>
        <begin position="97"/>
        <end position="116"/>
    </location>
</feature>
<dbReference type="Pfam" id="PF07690">
    <property type="entry name" value="MFS_1"/>
    <property type="match status" value="1"/>
</dbReference>
<evidence type="ECO:0000313" key="10">
    <source>
        <dbReference type="Proteomes" id="UP000655094"/>
    </source>
</evidence>
<dbReference type="SUPFAM" id="SSF103473">
    <property type="entry name" value="MFS general substrate transporter"/>
    <property type="match status" value="1"/>
</dbReference>
<dbReference type="PROSITE" id="PS50850">
    <property type="entry name" value="MFS"/>
    <property type="match status" value="1"/>
</dbReference>
<evidence type="ECO:0000313" key="9">
    <source>
        <dbReference type="EMBL" id="GHK56641.1"/>
    </source>
</evidence>
<evidence type="ECO:0000256" key="4">
    <source>
        <dbReference type="ARBA" id="ARBA00022989"/>
    </source>
</evidence>
<sequence length="335" mass="36926">MTTLETNAAPAEASGEGVRTPEKAVRWAIPLSLLACVLLAFFDKISIAALFSDSHFQQAMGIDFDTTRLGILMSAFLLSYGFSSVLLSGLGDRIAPLRLLTGMMVVWCILMVIMGFTHNYALMVTLRILLGIAEGPLFPLAFAVVRHTFPQRLQARATMLWLLGTPVGAALGFPLSIWLLNTFGWQSTFFVMAMLTIPVLIFVRIGLRGVQLEARASSDKTSQEARRSARRELFVSPHFWMICIFNIAFLAYLWGINGWLPGYLIKGKGIHLEHAGWLSSMPFIAMLLGEIIGAWLSDRVDRRAAACFISGRRGYWPGGSDAFHHAAAGNRGDEL</sequence>
<feature type="transmembrane region" description="Helical" evidence="7">
    <location>
        <begin position="71"/>
        <end position="90"/>
    </location>
</feature>
<feature type="transmembrane region" description="Helical" evidence="7">
    <location>
        <begin position="157"/>
        <end position="179"/>
    </location>
</feature>
<keyword evidence="2" id="KW-1003">Cell membrane</keyword>
<dbReference type="InterPro" id="IPR036259">
    <property type="entry name" value="MFS_trans_sf"/>
</dbReference>
<protein>
    <recommendedName>
        <fullName evidence="8">Major facilitator superfamily (MFS) profile domain-containing protein</fullName>
    </recommendedName>
</protein>
<proteinExistence type="inferred from homology"/>
<evidence type="ECO:0000256" key="3">
    <source>
        <dbReference type="ARBA" id="ARBA00022692"/>
    </source>
</evidence>
<dbReference type="PANTHER" id="PTHR11662">
    <property type="entry name" value="SOLUTE CARRIER FAMILY 17"/>
    <property type="match status" value="1"/>
</dbReference>
<evidence type="ECO:0000256" key="7">
    <source>
        <dbReference type="SAM" id="Phobius"/>
    </source>
</evidence>
<evidence type="ECO:0000256" key="5">
    <source>
        <dbReference type="ARBA" id="ARBA00023136"/>
    </source>
</evidence>
<keyword evidence="3 7" id="KW-0812">Transmembrane</keyword>
<keyword evidence="4 7" id="KW-1133">Transmembrane helix</keyword>
<reference evidence="9" key="1">
    <citation type="submission" date="2020-10" db="EMBL/GenBank/DDBJ databases">
        <title>Genome Sequence of ESBL Producing Zambian Clinical Strains.</title>
        <authorList>
            <person name="Shawa M."/>
            <person name="Furuta Y."/>
            <person name="Simbotwe M."/>
            <person name="Mulenga E."/>
            <person name="Mubanga M."/>
            <person name="Mulenga G."/>
            <person name="Kaile C."/>
            <person name="Zorigt T."/>
            <person name="Hang'ombe B."/>
            <person name="Higashi H."/>
        </authorList>
    </citation>
    <scope>NUCLEOTIDE SEQUENCE</scope>
    <source>
        <strain evidence="9">Zam_UTH_09</strain>
    </source>
</reference>
<feature type="transmembrane region" description="Helical" evidence="7">
    <location>
        <begin position="275"/>
        <end position="296"/>
    </location>
</feature>
<dbReference type="InterPro" id="IPR050382">
    <property type="entry name" value="MFS_Na/Anion_cotransporter"/>
</dbReference>